<dbReference type="AlphaFoldDB" id="A0A4S4KAC1"/>
<evidence type="ECO:0000256" key="3">
    <source>
        <dbReference type="SAM" id="Phobius"/>
    </source>
</evidence>
<keyword evidence="3" id="KW-0472">Membrane</keyword>
<dbReference type="PANTHER" id="PTHR33365">
    <property type="entry name" value="YALI0B05434P"/>
    <property type="match status" value="1"/>
</dbReference>
<gene>
    <name evidence="4" type="ORF">EW026_g6644</name>
</gene>
<comment type="caution">
    <text evidence="4">The sequence shown here is derived from an EMBL/GenBank/DDBJ whole genome shotgun (WGS) entry which is preliminary data.</text>
</comment>
<organism evidence="4 5">
    <name type="scientific">Hermanssonia centrifuga</name>
    <dbReference type="NCBI Taxonomy" id="98765"/>
    <lineage>
        <taxon>Eukaryota</taxon>
        <taxon>Fungi</taxon>
        <taxon>Dikarya</taxon>
        <taxon>Basidiomycota</taxon>
        <taxon>Agaricomycotina</taxon>
        <taxon>Agaricomycetes</taxon>
        <taxon>Polyporales</taxon>
        <taxon>Meruliaceae</taxon>
        <taxon>Hermanssonia</taxon>
    </lineage>
</organism>
<evidence type="ECO:0000313" key="4">
    <source>
        <dbReference type="EMBL" id="THG94911.1"/>
    </source>
</evidence>
<evidence type="ECO:0008006" key="6">
    <source>
        <dbReference type="Google" id="ProtNLM"/>
    </source>
</evidence>
<evidence type="ECO:0000256" key="2">
    <source>
        <dbReference type="ARBA" id="ARBA00035112"/>
    </source>
</evidence>
<evidence type="ECO:0000313" key="5">
    <source>
        <dbReference type="Proteomes" id="UP000309038"/>
    </source>
</evidence>
<reference evidence="4 5" key="1">
    <citation type="submission" date="2019-02" db="EMBL/GenBank/DDBJ databases">
        <title>Genome sequencing of the rare red list fungi Phlebia centrifuga.</title>
        <authorList>
            <person name="Buettner E."/>
            <person name="Kellner H."/>
        </authorList>
    </citation>
    <scope>NUCLEOTIDE SEQUENCE [LARGE SCALE GENOMIC DNA]</scope>
    <source>
        <strain evidence="4 5">DSM 108282</strain>
    </source>
</reference>
<comment type="similarity">
    <text evidence="2">Belongs to the ustYa family.</text>
</comment>
<proteinExistence type="inferred from homology"/>
<dbReference type="Proteomes" id="UP000309038">
    <property type="component" value="Unassembled WGS sequence"/>
</dbReference>
<dbReference type="Pfam" id="PF11807">
    <property type="entry name" value="UstYa"/>
    <property type="match status" value="1"/>
</dbReference>
<dbReference type="InterPro" id="IPR021765">
    <property type="entry name" value="UstYa-like"/>
</dbReference>
<dbReference type="EMBL" id="SGPJ01000379">
    <property type="protein sequence ID" value="THG94911.1"/>
    <property type="molecule type" value="Genomic_DNA"/>
</dbReference>
<protein>
    <recommendedName>
        <fullName evidence="6">Cyclochlorotine biosynthesis protein O</fullName>
    </recommendedName>
</protein>
<keyword evidence="3" id="KW-1133">Transmembrane helix</keyword>
<comment type="pathway">
    <text evidence="1">Mycotoxin biosynthesis.</text>
</comment>
<feature type="transmembrane region" description="Helical" evidence="3">
    <location>
        <begin position="41"/>
        <end position="66"/>
    </location>
</feature>
<dbReference type="PANTHER" id="PTHR33365:SF4">
    <property type="entry name" value="CYCLOCHLOROTINE BIOSYNTHESIS PROTEIN O"/>
    <property type="match status" value="1"/>
</dbReference>
<dbReference type="GO" id="GO:0043386">
    <property type="term" value="P:mycotoxin biosynthetic process"/>
    <property type="evidence" value="ECO:0007669"/>
    <property type="project" value="InterPro"/>
</dbReference>
<name>A0A4S4KAC1_9APHY</name>
<sequence length="261" mass="29386">MNLVDVEYKALLTDENLDNSSADNAKDDVLQTRSTWTQRHIIFWIATVVHIIITLSLALSLCYVTHAPWHEGCQTRSSLEAFLYSPAQEAVTYKLTQFILGPLDGPPKTLFGADPSSEVDEAWVNLYNEFGISQIPEAQAKLLVNKMLPIPGDPGNYVVALSVFHELHCLNVIRKALHPDDYVDPVTGDIGNIVKADLPYHLNHCIDTIRQALMCAVDITPHVWHWDEERQKALPAFDDVAHVCRDYDKIVDWAKAHRHSG</sequence>
<evidence type="ECO:0000256" key="1">
    <source>
        <dbReference type="ARBA" id="ARBA00004685"/>
    </source>
</evidence>
<keyword evidence="3" id="KW-0812">Transmembrane</keyword>
<keyword evidence="5" id="KW-1185">Reference proteome</keyword>
<accession>A0A4S4KAC1</accession>